<evidence type="ECO:0000256" key="1">
    <source>
        <dbReference type="ARBA" id="ARBA00023015"/>
    </source>
</evidence>
<organism evidence="6 7">
    <name type="scientific">Streptomyces zagrosensis</name>
    <dbReference type="NCBI Taxonomy" id="1042984"/>
    <lineage>
        <taxon>Bacteria</taxon>
        <taxon>Bacillati</taxon>
        <taxon>Actinomycetota</taxon>
        <taxon>Actinomycetes</taxon>
        <taxon>Kitasatosporales</taxon>
        <taxon>Streptomycetaceae</taxon>
        <taxon>Streptomyces</taxon>
    </lineage>
</organism>
<dbReference type="InterPro" id="IPR036390">
    <property type="entry name" value="WH_DNA-bd_sf"/>
</dbReference>
<evidence type="ECO:0000256" key="3">
    <source>
        <dbReference type="ARBA" id="ARBA00023163"/>
    </source>
</evidence>
<dbReference type="InterPro" id="IPR000524">
    <property type="entry name" value="Tscrpt_reg_HTH_GntR"/>
</dbReference>
<evidence type="ECO:0000313" key="7">
    <source>
        <dbReference type="Proteomes" id="UP000588098"/>
    </source>
</evidence>
<dbReference type="Gene3D" id="1.10.10.10">
    <property type="entry name" value="Winged helix-like DNA-binding domain superfamily/Winged helix DNA-binding domain"/>
    <property type="match status" value="1"/>
</dbReference>
<evidence type="ECO:0000256" key="4">
    <source>
        <dbReference type="SAM" id="MobiDB-lite"/>
    </source>
</evidence>
<feature type="region of interest" description="Disordered" evidence="4">
    <location>
        <begin position="54"/>
        <end position="73"/>
    </location>
</feature>
<sequence length="73" mass="7845">MPAICAVIRADTVCAAHAPGSRLTEELLARCYGVSWAPVREALRLLESEGFVATHSNPQARRRTGGQGRAQRG</sequence>
<gene>
    <name evidence="6" type="ORF">FHS42_004664</name>
</gene>
<comment type="caution">
    <text evidence="6">The sequence shown here is derived from an EMBL/GenBank/DDBJ whole genome shotgun (WGS) entry which is preliminary data.</text>
</comment>
<keyword evidence="7" id="KW-1185">Reference proteome</keyword>
<name>A0A7W9QC92_9ACTN</name>
<dbReference type="EMBL" id="JACHJL010000012">
    <property type="protein sequence ID" value="MBB5937583.1"/>
    <property type="molecule type" value="Genomic_DNA"/>
</dbReference>
<dbReference type="AlphaFoldDB" id="A0A7W9QC92"/>
<evidence type="ECO:0000313" key="6">
    <source>
        <dbReference type="EMBL" id="MBB5937583.1"/>
    </source>
</evidence>
<protein>
    <submittedName>
        <fullName evidence="6">DNA-binding GntR family transcriptional regulator</fullName>
    </submittedName>
</protein>
<reference evidence="6 7" key="1">
    <citation type="submission" date="2020-08" db="EMBL/GenBank/DDBJ databases">
        <title>Genomic Encyclopedia of Type Strains, Phase III (KMG-III): the genomes of soil and plant-associated and newly described type strains.</title>
        <authorList>
            <person name="Whitman W."/>
        </authorList>
    </citation>
    <scope>NUCLEOTIDE SEQUENCE [LARGE SCALE GENOMIC DNA]</scope>
    <source>
        <strain evidence="6 7">CECT 8305</strain>
    </source>
</reference>
<keyword evidence="3" id="KW-0804">Transcription</keyword>
<keyword evidence="2 6" id="KW-0238">DNA-binding</keyword>
<evidence type="ECO:0000259" key="5">
    <source>
        <dbReference type="Pfam" id="PF00392"/>
    </source>
</evidence>
<dbReference type="Proteomes" id="UP000588098">
    <property type="component" value="Unassembled WGS sequence"/>
</dbReference>
<dbReference type="SUPFAM" id="SSF46785">
    <property type="entry name" value="Winged helix' DNA-binding domain"/>
    <property type="match status" value="1"/>
</dbReference>
<dbReference type="GO" id="GO:0003700">
    <property type="term" value="F:DNA-binding transcription factor activity"/>
    <property type="evidence" value="ECO:0007669"/>
    <property type="project" value="InterPro"/>
</dbReference>
<feature type="domain" description="HTH gntR-type" evidence="5">
    <location>
        <begin position="9"/>
        <end position="55"/>
    </location>
</feature>
<dbReference type="Pfam" id="PF00392">
    <property type="entry name" value="GntR"/>
    <property type="match status" value="1"/>
</dbReference>
<dbReference type="InterPro" id="IPR036388">
    <property type="entry name" value="WH-like_DNA-bd_sf"/>
</dbReference>
<proteinExistence type="predicted"/>
<dbReference type="GO" id="GO:0003677">
    <property type="term" value="F:DNA binding"/>
    <property type="evidence" value="ECO:0007669"/>
    <property type="project" value="UniProtKB-KW"/>
</dbReference>
<evidence type="ECO:0000256" key="2">
    <source>
        <dbReference type="ARBA" id="ARBA00023125"/>
    </source>
</evidence>
<keyword evidence="1" id="KW-0805">Transcription regulation</keyword>
<accession>A0A7W9QC92</accession>